<keyword evidence="5" id="KW-1185">Reference proteome</keyword>
<dbReference type="InterPro" id="IPR019554">
    <property type="entry name" value="Soluble_ligand-bd"/>
</dbReference>
<dbReference type="InterPro" id="IPR049712">
    <property type="entry name" value="Poly_export"/>
</dbReference>
<feature type="domain" description="Soluble ligand binding" evidence="3">
    <location>
        <begin position="150"/>
        <end position="199"/>
    </location>
</feature>
<feature type="transmembrane region" description="Helical" evidence="1">
    <location>
        <begin position="468"/>
        <end position="486"/>
    </location>
</feature>
<evidence type="ECO:0000259" key="3">
    <source>
        <dbReference type="Pfam" id="PF10531"/>
    </source>
</evidence>
<dbReference type="Pfam" id="PF10531">
    <property type="entry name" value="SLBB"/>
    <property type="match status" value="3"/>
</dbReference>
<keyword evidence="1" id="KW-0472">Membrane</keyword>
<accession>I6ZNH1</accession>
<dbReference type="OrthoDB" id="9808948at2"/>
<feature type="domain" description="Soluble ligand binding" evidence="3">
    <location>
        <begin position="381"/>
        <end position="427"/>
    </location>
</feature>
<feature type="chain" id="PRO_5003707353" evidence="2">
    <location>
        <begin position="22"/>
        <end position="487"/>
    </location>
</feature>
<protein>
    <submittedName>
        <fullName evidence="4">Periplasmic polysaccharide export protein</fullName>
    </submittedName>
</protein>
<keyword evidence="2" id="KW-0732">Signal</keyword>
<dbReference type="Gene3D" id="3.10.560.10">
    <property type="entry name" value="Outer membrane lipoprotein wza domain like"/>
    <property type="match status" value="3"/>
</dbReference>
<sequence length="487" mass="55702">MRIQKRFLFLLIFFISTVTSAQLNDFNTTKNDKSPLLTQPITVTVGGNFIVTGSFTAFPVQRLDHFVTSLFIEAQQQALTSLTQLETINVVKKQLESYPLRGIRLLRSDGTNLNIDLLKFRLTGDFRYNPYLRNDDVIIFPDYDEEKDFIDISGAVNKPTKFQFVEGDRLSDALLFAGGVSKAYENVEKAEIYRLSENGLSEEIIRTAIFENIELKRGDRIRIVAGENKRHDYKTLVLGEVKNPGYVYLTAEGLPVSEVIRRAGGFTPNADLYRAEVLRNYTADNILRKDKLAPEFVENRNDLLQPETQLRLHQQKELLEMLRLANITEEDSLFFNIDNQLRILGAESLVDFTKISDPDSDEGKFLIKDGDVILIPSKFEYVYVFGQVPRAGYFKYAPDMNYKYYIEKAGGLAETAKDEDEIVVIKGKEKNWVTKEIDKLKIEPGDYIYVPKEIPRTTWFYVERTGNVLSIIGSIATIVILIMQVTK</sequence>
<evidence type="ECO:0000256" key="2">
    <source>
        <dbReference type="SAM" id="SignalP"/>
    </source>
</evidence>
<proteinExistence type="predicted"/>
<gene>
    <name evidence="4" type="ordered locus">MROS_0305</name>
</gene>
<dbReference type="eggNOG" id="COG1596">
    <property type="taxonomic scope" value="Bacteria"/>
</dbReference>
<evidence type="ECO:0000256" key="1">
    <source>
        <dbReference type="SAM" id="Phobius"/>
    </source>
</evidence>
<evidence type="ECO:0000313" key="5">
    <source>
        <dbReference type="Proteomes" id="UP000009011"/>
    </source>
</evidence>
<dbReference type="GO" id="GO:0015159">
    <property type="term" value="F:polysaccharide transmembrane transporter activity"/>
    <property type="evidence" value="ECO:0007669"/>
    <property type="project" value="InterPro"/>
</dbReference>
<dbReference type="KEGG" id="mro:MROS_0305"/>
<feature type="domain" description="Soluble ligand binding" evidence="3">
    <location>
        <begin position="237"/>
        <end position="276"/>
    </location>
</feature>
<dbReference type="AlphaFoldDB" id="I6ZNH1"/>
<dbReference type="STRING" id="1191523.MROS_0305"/>
<evidence type="ECO:0000313" key="4">
    <source>
        <dbReference type="EMBL" id="AFN73549.1"/>
    </source>
</evidence>
<dbReference type="PANTHER" id="PTHR33619:SF3">
    <property type="entry name" value="POLYSACCHARIDE EXPORT PROTEIN GFCE-RELATED"/>
    <property type="match status" value="1"/>
</dbReference>
<feature type="signal peptide" evidence="2">
    <location>
        <begin position="1"/>
        <end position="21"/>
    </location>
</feature>
<dbReference type="HOGENOM" id="CLU_574622_0_0_10"/>
<dbReference type="EMBL" id="CP003557">
    <property type="protein sequence ID" value="AFN73549.1"/>
    <property type="molecule type" value="Genomic_DNA"/>
</dbReference>
<reference evidence="4 5" key="1">
    <citation type="journal article" date="2013" name="PLoS ONE">
        <title>Genomic analysis of Melioribacter roseus, facultatively anaerobic organotrophic bacterium representing a novel deep lineage within Bacteriodetes/Chlorobi group.</title>
        <authorList>
            <person name="Kadnikov V.V."/>
            <person name="Mardanov A.V."/>
            <person name="Podosokorskaya O.A."/>
            <person name="Gavrilov S.N."/>
            <person name="Kublanov I.V."/>
            <person name="Beletsky A.V."/>
            <person name="Bonch-Osmolovskaya E.A."/>
            <person name="Ravin N.V."/>
        </authorList>
    </citation>
    <scope>NUCLEOTIDE SEQUENCE [LARGE SCALE GENOMIC DNA]</scope>
    <source>
        <strain evidence="5">JCM 17771 / P3M-2</strain>
    </source>
</reference>
<keyword evidence="1" id="KW-1133">Transmembrane helix</keyword>
<organism evidence="4 5">
    <name type="scientific">Melioribacter roseus (strain DSM 23840 / JCM 17771 / VKM B-2668 / P3M-2)</name>
    <dbReference type="NCBI Taxonomy" id="1191523"/>
    <lineage>
        <taxon>Bacteria</taxon>
        <taxon>Pseudomonadati</taxon>
        <taxon>Ignavibacteriota</taxon>
        <taxon>Ignavibacteria</taxon>
        <taxon>Ignavibacteriales</taxon>
        <taxon>Melioribacteraceae</taxon>
        <taxon>Melioribacter</taxon>
    </lineage>
</organism>
<dbReference type="PANTHER" id="PTHR33619">
    <property type="entry name" value="POLYSACCHARIDE EXPORT PROTEIN GFCE-RELATED"/>
    <property type="match status" value="1"/>
</dbReference>
<keyword evidence="1" id="KW-0812">Transmembrane</keyword>
<dbReference type="Proteomes" id="UP000009011">
    <property type="component" value="Chromosome"/>
</dbReference>
<dbReference type="RefSeq" id="WP_014854986.1">
    <property type="nucleotide sequence ID" value="NC_018178.1"/>
</dbReference>
<name>I6ZNH1_MELRP</name>